<evidence type="ECO:0000256" key="1">
    <source>
        <dbReference type="SAM" id="MobiDB-lite"/>
    </source>
</evidence>
<organism evidence="2 3">
    <name type="scientific">Emericella nidulans (strain FGSC A4 / ATCC 38163 / CBS 112.46 / NRRL 194 / M139)</name>
    <name type="common">Aspergillus nidulans</name>
    <dbReference type="NCBI Taxonomy" id="227321"/>
    <lineage>
        <taxon>Eukaryota</taxon>
        <taxon>Fungi</taxon>
        <taxon>Dikarya</taxon>
        <taxon>Ascomycota</taxon>
        <taxon>Pezizomycotina</taxon>
        <taxon>Eurotiomycetes</taxon>
        <taxon>Eurotiomycetidae</taxon>
        <taxon>Eurotiales</taxon>
        <taxon>Aspergillaceae</taxon>
        <taxon>Aspergillus</taxon>
        <taxon>Aspergillus subgen. Nidulantes</taxon>
    </lineage>
</organism>
<feature type="compositionally biased region" description="Polar residues" evidence="1">
    <location>
        <begin position="1"/>
        <end position="21"/>
    </location>
</feature>
<feature type="region of interest" description="Disordered" evidence="1">
    <location>
        <begin position="1"/>
        <end position="27"/>
    </location>
</feature>
<reference evidence="3" key="2">
    <citation type="journal article" date="2009" name="Fungal Genet. Biol.">
        <title>The 2008 update of the Aspergillus nidulans genome annotation: a community effort.</title>
        <authorList>
            <person name="Wortman J.R."/>
            <person name="Gilsenan J.M."/>
            <person name="Joardar V."/>
            <person name="Deegan J."/>
            <person name="Clutterbuck J."/>
            <person name="Andersen M.R."/>
            <person name="Archer D."/>
            <person name="Bencina M."/>
            <person name="Braus G."/>
            <person name="Coutinho P."/>
            <person name="von Dohren H."/>
            <person name="Doonan J."/>
            <person name="Driessen A.J."/>
            <person name="Durek P."/>
            <person name="Espeso E."/>
            <person name="Fekete E."/>
            <person name="Flipphi M."/>
            <person name="Estrada C.G."/>
            <person name="Geysens S."/>
            <person name="Goldman G."/>
            <person name="de Groot P.W."/>
            <person name="Hansen K."/>
            <person name="Harris S.D."/>
            <person name="Heinekamp T."/>
            <person name="Helmstaedt K."/>
            <person name="Henrissat B."/>
            <person name="Hofmann G."/>
            <person name="Homan T."/>
            <person name="Horio T."/>
            <person name="Horiuchi H."/>
            <person name="James S."/>
            <person name="Jones M."/>
            <person name="Karaffa L."/>
            <person name="Karanyi Z."/>
            <person name="Kato M."/>
            <person name="Keller N."/>
            <person name="Kelly D.E."/>
            <person name="Kiel J.A."/>
            <person name="Kim J.M."/>
            <person name="van der Klei I.J."/>
            <person name="Klis F.M."/>
            <person name="Kovalchuk A."/>
            <person name="Krasevec N."/>
            <person name="Kubicek C.P."/>
            <person name="Liu B."/>
            <person name="Maccabe A."/>
            <person name="Meyer V."/>
            <person name="Mirabito P."/>
            <person name="Miskei M."/>
            <person name="Mos M."/>
            <person name="Mullins J."/>
            <person name="Nelson D.R."/>
            <person name="Nielsen J."/>
            <person name="Oakley B.R."/>
            <person name="Osmani S.A."/>
            <person name="Pakula T."/>
            <person name="Paszewski A."/>
            <person name="Paulsen I."/>
            <person name="Pilsyk S."/>
            <person name="Pocsi I."/>
            <person name="Punt P.J."/>
            <person name="Ram A.F."/>
            <person name="Ren Q."/>
            <person name="Robellet X."/>
            <person name="Robson G."/>
            <person name="Seiboth B."/>
            <person name="van Solingen P."/>
            <person name="Specht T."/>
            <person name="Sun J."/>
            <person name="Taheri-Talesh N."/>
            <person name="Takeshita N."/>
            <person name="Ussery D."/>
            <person name="vanKuyk P.A."/>
            <person name="Visser H."/>
            <person name="van de Vondervoort P.J."/>
            <person name="de Vries R.P."/>
            <person name="Walton J."/>
            <person name="Xiang X."/>
            <person name="Xiong Y."/>
            <person name="Zeng A.P."/>
            <person name="Brandt B.W."/>
            <person name="Cornell M.J."/>
            <person name="van den Hondel C.A."/>
            <person name="Visser J."/>
            <person name="Oliver S.G."/>
            <person name="Turner G."/>
        </authorList>
    </citation>
    <scope>GENOME REANNOTATION</scope>
    <source>
        <strain evidence="3">FGSC A4 / ATCC 38163 / CBS 112.46 / NRRL 194 / M139</strain>
    </source>
</reference>
<keyword evidence="3" id="KW-1185">Reference proteome</keyword>
<name>C8VEL8_EMENI</name>
<evidence type="ECO:0000313" key="2">
    <source>
        <dbReference type="EMBL" id="CBF80684.1"/>
    </source>
</evidence>
<proteinExistence type="predicted"/>
<accession>C8VEL8</accession>
<dbReference type="HOGENOM" id="CLU_2108992_0_0_1"/>
<dbReference type="OrthoDB" id="5532350at2759"/>
<sequence>MALNATRPTLQRSVSSSSALQQHHRPFSIAVPARYATQTSNHTLSQSQPQTPRGFLAEKGPFKFQQRAISYEEVVSRSRSNENAAENIPAASELATLRKRTEEQKKTIGVLQGTM</sequence>
<dbReference type="Proteomes" id="UP000000560">
    <property type="component" value="Chromosome V"/>
</dbReference>
<dbReference type="InParanoid" id="C8VEL8"/>
<dbReference type="EMBL" id="BN001305">
    <property type="protein sequence ID" value="CBF80684.1"/>
    <property type="molecule type" value="Genomic_DNA"/>
</dbReference>
<dbReference type="GeneID" id="2868852"/>
<evidence type="ECO:0000313" key="3">
    <source>
        <dbReference type="Proteomes" id="UP000000560"/>
    </source>
</evidence>
<protein>
    <submittedName>
        <fullName evidence="2">Uncharacterized protein</fullName>
    </submittedName>
</protein>
<reference evidence="3" key="1">
    <citation type="journal article" date="2005" name="Nature">
        <title>Sequencing of Aspergillus nidulans and comparative analysis with A. fumigatus and A. oryzae.</title>
        <authorList>
            <person name="Galagan J.E."/>
            <person name="Calvo S.E."/>
            <person name="Cuomo C."/>
            <person name="Ma L.J."/>
            <person name="Wortman J.R."/>
            <person name="Batzoglou S."/>
            <person name="Lee S.I."/>
            <person name="Basturkmen M."/>
            <person name="Spevak C.C."/>
            <person name="Clutterbuck J."/>
            <person name="Kapitonov V."/>
            <person name="Jurka J."/>
            <person name="Scazzocchio C."/>
            <person name="Farman M."/>
            <person name="Butler J."/>
            <person name="Purcell S."/>
            <person name="Harris S."/>
            <person name="Braus G.H."/>
            <person name="Draht O."/>
            <person name="Busch S."/>
            <person name="D'Enfert C."/>
            <person name="Bouchier C."/>
            <person name="Goldman G.H."/>
            <person name="Bell-Pedersen D."/>
            <person name="Griffiths-Jones S."/>
            <person name="Doonan J.H."/>
            <person name="Yu J."/>
            <person name="Vienken K."/>
            <person name="Pain A."/>
            <person name="Freitag M."/>
            <person name="Selker E.U."/>
            <person name="Archer D.B."/>
            <person name="Penalva M.A."/>
            <person name="Oakley B.R."/>
            <person name="Momany M."/>
            <person name="Tanaka T."/>
            <person name="Kumagai T."/>
            <person name="Asai K."/>
            <person name="Machida M."/>
            <person name="Nierman W.C."/>
            <person name="Denning D.W."/>
            <person name="Caddick M."/>
            <person name="Hynes M."/>
            <person name="Paoletti M."/>
            <person name="Fischer R."/>
            <person name="Miller B."/>
            <person name="Dyer P."/>
            <person name="Sachs M.S."/>
            <person name="Osmani S.A."/>
            <person name="Birren B.W."/>
        </authorList>
    </citation>
    <scope>NUCLEOTIDE SEQUENCE [LARGE SCALE GENOMIC DNA]</scope>
    <source>
        <strain evidence="3">FGSC A4 / ATCC 38163 / CBS 112.46 / NRRL 194 / M139</strain>
    </source>
</reference>
<dbReference type="AlphaFoldDB" id="C8VEL8"/>
<dbReference type="RefSeq" id="XP_050468107.1">
    <property type="nucleotide sequence ID" value="XM_050612159.1"/>
</dbReference>
<gene>
    <name evidence="2" type="ORF">ANIA_08503</name>
</gene>
<dbReference type="KEGG" id="ani:ANIA_08503"/>
<dbReference type="OMA" id="PTMSINA"/>